<feature type="compositionally biased region" description="Polar residues" evidence="8">
    <location>
        <begin position="1436"/>
        <end position="1451"/>
    </location>
</feature>
<dbReference type="RefSeq" id="NP_984675.1">
    <property type="nucleotide sequence ID" value="NM_210028.1"/>
</dbReference>
<feature type="region of interest" description="Disordered" evidence="8">
    <location>
        <begin position="83"/>
        <end position="152"/>
    </location>
</feature>
<dbReference type="InterPro" id="IPR022031">
    <property type="entry name" value="Rif1_N"/>
</dbReference>
<dbReference type="GeneID" id="4620860"/>
<dbReference type="FunCoup" id="Q758E8">
    <property type="interactions" value="115"/>
</dbReference>
<evidence type="ECO:0000256" key="7">
    <source>
        <dbReference type="SAM" id="Coils"/>
    </source>
</evidence>
<feature type="region of interest" description="Disordered" evidence="8">
    <location>
        <begin position="1405"/>
        <end position="1486"/>
    </location>
</feature>
<feature type="compositionally biased region" description="Acidic residues" evidence="8">
    <location>
        <begin position="1363"/>
        <end position="1373"/>
    </location>
</feature>
<dbReference type="HOGENOM" id="CLU_002800_0_0_1"/>
<feature type="region of interest" description="Disordered" evidence="8">
    <location>
        <begin position="169"/>
        <end position="192"/>
    </location>
</feature>
<dbReference type="eggNOG" id="ENOG502QPT7">
    <property type="taxonomic scope" value="Eukaryota"/>
</dbReference>
<dbReference type="PANTHER" id="PTHR22928:SF3">
    <property type="entry name" value="TELOMERE-ASSOCIATED PROTEIN RIF1"/>
    <property type="match status" value="1"/>
</dbReference>
<dbReference type="GO" id="GO:0000723">
    <property type="term" value="P:telomere maintenance"/>
    <property type="evidence" value="ECO:0000318"/>
    <property type="project" value="GO_Central"/>
</dbReference>
<feature type="compositionally biased region" description="Low complexity" evidence="8">
    <location>
        <begin position="88"/>
        <end position="98"/>
    </location>
</feature>
<accession>Q758E8</accession>
<comment type="subcellular location">
    <subcellularLocation>
        <location evidence="2">Chromosome</location>
        <location evidence="2">Telomere</location>
    </subcellularLocation>
    <subcellularLocation>
        <location evidence="1">Nucleus</location>
    </subcellularLocation>
</comment>
<keyword evidence="11" id="KW-1185">Reference proteome</keyword>
<feature type="coiled-coil region" evidence="7">
    <location>
        <begin position="518"/>
        <end position="545"/>
    </location>
</feature>
<dbReference type="CDD" id="cd14267">
    <property type="entry name" value="Rif1_CTD_C-II_like"/>
    <property type="match status" value="1"/>
</dbReference>
<dbReference type="KEGG" id="ago:AGOS_AEL186W"/>
<feature type="region of interest" description="Disordered" evidence="8">
    <location>
        <begin position="1316"/>
        <end position="1376"/>
    </location>
</feature>
<organism evidence="10 11">
    <name type="scientific">Eremothecium gossypii (strain ATCC 10895 / CBS 109.51 / FGSC 9923 / NRRL Y-1056)</name>
    <name type="common">Yeast</name>
    <name type="synonym">Ashbya gossypii</name>
    <dbReference type="NCBI Taxonomy" id="284811"/>
    <lineage>
        <taxon>Eukaryota</taxon>
        <taxon>Fungi</taxon>
        <taxon>Dikarya</taxon>
        <taxon>Ascomycota</taxon>
        <taxon>Saccharomycotina</taxon>
        <taxon>Saccharomycetes</taxon>
        <taxon>Saccharomycetales</taxon>
        <taxon>Saccharomycetaceae</taxon>
        <taxon>Eremothecium</taxon>
    </lineage>
</organism>
<keyword evidence="5" id="KW-0539">Nucleus</keyword>
<dbReference type="EMBL" id="AE016818">
    <property type="protein sequence ID" value="AAS52499.1"/>
    <property type="molecule type" value="Genomic_DNA"/>
</dbReference>
<keyword evidence="4" id="KW-0779">Telomere</keyword>
<evidence type="ECO:0000256" key="1">
    <source>
        <dbReference type="ARBA" id="ARBA00004123"/>
    </source>
</evidence>
<evidence type="ECO:0000313" key="11">
    <source>
        <dbReference type="Proteomes" id="UP000000591"/>
    </source>
</evidence>
<dbReference type="PANTHER" id="PTHR22928">
    <property type="entry name" value="TELOMERE-ASSOCIATED PROTEIN RIF1"/>
    <property type="match status" value="1"/>
</dbReference>
<sequence length="1728" mass="194293">MSRDPLGLVDLLRVWLSDRCLQAHRSHHVPSRSLFPNSPQLWDQNSPEAVERSVKTMQLENKPSQQTNKRIKALDVLDKHISQRSTQKKLQQVPQLLPGDSHTSSGEDEGLPGKIWRGDGRAAGRPRTSPEIRVERQNADEERPTLSASSPLKKSVVFSEEVTSSPIRATVSSSPVRSAHNRPPSKSILKSSPSKLLAGVQGQERALHQFLNPNMASIVAVDPFSLDYWTVGEVHTLSDQNSLAEYKRVLEGAVHLLKQPAGSSRQFEIYATLNGILPSPNATSVSDVDARKLSLTIENIDVLMQISYVKLKQTQENLLLSSKKDPFLSRLYVQIVRFFSNLLATVRIVKSFERKPHVRSICQSVMDLALESLNHENTNKVMITAQLTLLREERYGEFFLSDIQIKTFIEAVANIKGIASTNLLYEKHLLLKQYLVKYPDCMLDSVRLWFSTEVLARILIVHEHYNGKLLSSSISVMLELLKVSLVNRRRLEISALLNTTAVECIPQLDNKEFARSRVQRSKTTKQLLQERIKELILENKDYRSAMDIWLCVMGLVYGDPSSLESILDEEGDSWIKLNLLCHNSSDPAASKLAFKAWRILIYLTFVNFQLNFSQANELMKLLLRPLRLFAECDLNNKSIIEGINYTISDILYMSFSDPSSSIRFQYLQRHIISPLFMDILPKYKCSAVIQHTEGIFVKLLGKNDDGRQAKKLFNPMRVLSPVGITESDFSAIPFNILNCSWGDIMNLVSIMLTFEHIDLGAIFEMFLALLLRVPDSLRTPDNCTTCVAFAKRLLLELSKEDSAVAFDAILEKCVSFFFQAFEAILFEGLSGVTPFYDLINIEKQSPEEQLRWLKLTLDLTKHMIPDVFIVEKFLELSNPAINSYAGNFVGSKLLSATIQPSILDSFLTIVNKVPTPEAIENVLEFCTNVLPESIDILSKLNFLDWDDNALVYFVKKYSKRVSNGRLDPNLLERLRPHLFVNTNLFVELSTLLVKSGERELMKELVSHHPYSISLSMLDKVDLTEALAKESVAQLLSRISELSLDEQYKLLIHAIKTREASALVASFEHIKLLLENKPQNISVDLDIISKDIFALCCDVKEWKLMANISGVLIERNLVTHLLMNLEDKADIVLQYFDPVTIIAILARYSDNSTTCDAIFRKCLEDHDPFVCFQLLRELVGTNNFKVFSANYVYLFKFIFDPKDRFCEKNREEALELFPVLTNHLMLLSQNIVSEAMEAIKSMVTLQGREYQFQLLARMVHHPQFSVKGDERLVNLIRTWKESTSTPKKRPRMFRFISPRKGDVTAIQEEITVPVSGGHAICENDIDEPRTGATLNDPQDDASSSADMADYPVLNNLSNPASGRDEDETEQESSDECIASQSHLNREARKLAQNNGVFPIEGVATDILDQTPSSPPSGLPAPNSAVENDIDNDAVKGDNSTSNEHHASINSSPDAEPAEVDSHPMGNRGSRQNADPELAEDCPTRGNCQTDRQNICDKDAQADFEDLPDSPVPTSFDKREGGNDIASFADKQGLASMATEKAGERVFDFVEDTHSTPVKIVHMPNQPIEPEHKGNSANKDPGDSPLIVGATTVGQTAASEESLEEEQDPDVSVVAPLRIPIFKSNHAFYPHLGTHSDEDRIAVKEENNTVSFESPVLHQPQPPNTGNDTSRETTPYYGKPLKAKFPSKKVRRVVSRINALEQDDITHMGPDEKDSLRRELLTFIMKLEGL</sequence>
<evidence type="ECO:0000256" key="8">
    <source>
        <dbReference type="SAM" id="MobiDB-lite"/>
    </source>
</evidence>
<evidence type="ECO:0000256" key="4">
    <source>
        <dbReference type="ARBA" id="ARBA00022895"/>
    </source>
</evidence>
<dbReference type="GO" id="GO:0140445">
    <property type="term" value="C:chromosome, telomeric repeat region"/>
    <property type="evidence" value="ECO:0000318"/>
    <property type="project" value="GO_Central"/>
</dbReference>
<dbReference type="OrthoDB" id="4070686at2759"/>
<feature type="compositionally biased region" description="Low complexity" evidence="8">
    <location>
        <begin position="1339"/>
        <end position="1348"/>
    </location>
</feature>
<feature type="region of interest" description="Disordered" evidence="8">
    <location>
        <begin position="1648"/>
        <end position="1676"/>
    </location>
</feature>
<evidence type="ECO:0000256" key="5">
    <source>
        <dbReference type="ARBA" id="ARBA00023242"/>
    </source>
</evidence>
<evidence type="ECO:0000313" key="10">
    <source>
        <dbReference type="EMBL" id="AAS52499.1"/>
    </source>
</evidence>
<dbReference type="Pfam" id="PF12231">
    <property type="entry name" value="Rif1_N"/>
    <property type="match status" value="1"/>
</dbReference>
<reference evidence="11" key="2">
    <citation type="journal article" date="2013" name="G3 (Bethesda)">
        <title>Genomes of Ashbya fungi isolated from insects reveal four mating-type loci, numerous translocations, lack of transposons, and distinct gene duplications.</title>
        <authorList>
            <person name="Dietrich F.S."/>
            <person name="Voegeli S."/>
            <person name="Kuo S."/>
            <person name="Philippsen P."/>
        </authorList>
    </citation>
    <scope>GENOME REANNOTATION</scope>
    <source>
        <strain evidence="11">ATCC 10895 / CBS 109.51 / FGSC 9923 / NRRL Y-1056</strain>
    </source>
</reference>
<keyword evidence="6" id="KW-0131">Cell cycle</keyword>
<proteinExistence type="predicted"/>
<keyword evidence="7" id="KW-0175">Coiled coil</keyword>
<evidence type="ECO:0000259" key="9">
    <source>
        <dbReference type="Pfam" id="PF12231"/>
    </source>
</evidence>
<evidence type="ECO:0000256" key="3">
    <source>
        <dbReference type="ARBA" id="ARBA00022454"/>
    </source>
</evidence>
<dbReference type="GO" id="GO:0005634">
    <property type="term" value="C:nucleus"/>
    <property type="evidence" value="ECO:0000318"/>
    <property type="project" value="GO_Central"/>
</dbReference>
<dbReference type="STRING" id="284811.Q758E8"/>
<dbReference type="OMA" id="MKLEYYT"/>
<feature type="compositionally biased region" description="Basic and acidic residues" evidence="8">
    <location>
        <begin position="116"/>
        <end position="144"/>
    </location>
</feature>
<dbReference type="InParanoid" id="Q758E8"/>
<evidence type="ECO:0000256" key="6">
    <source>
        <dbReference type="ARBA" id="ARBA00023306"/>
    </source>
</evidence>
<feature type="domain" description="Telomere-associated protein Rif1 N-terminal" evidence="9">
    <location>
        <begin position="264"/>
        <end position="660"/>
    </location>
</feature>
<dbReference type="Gene3D" id="6.10.140.1760">
    <property type="match status" value="1"/>
</dbReference>
<dbReference type="Proteomes" id="UP000000591">
    <property type="component" value="Chromosome V"/>
</dbReference>
<name>Q758E8_EREGS</name>
<evidence type="ECO:0000256" key="2">
    <source>
        <dbReference type="ARBA" id="ARBA00004574"/>
    </source>
</evidence>
<keyword evidence="3" id="KW-0158">Chromosome</keyword>
<feature type="region of interest" description="Disordered" evidence="8">
    <location>
        <begin position="1498"/>
        <end position="1522"/>
    </location>
</feature>
<protein>
    <submittedName>
        <fullName evidence="10">AEL186Wp</fullName>
    </submittedName>
</protein>
<reference evidence="10 11" key="1">
    <citation type="journal article" date="2004" name="Science">
        <title>The Ashbya gossypii genome as a tool for mapping the ancient Saccharomyces cerevisiae genome.</title>
        <authorList>
            <person name="Dietrich F.S."/>
            <person name="Voegeli S."/>
            <person name="Brachat S."/>
            <person name="Lerch A."/>
            <person name="Gates K."/>
            <person name="Steiner S."/>
            <person name="Mohr C."/>
            <person name="Pohlmann R."/>
            <person name="Luedi P."/>
            <person name="Choi S."/>
            <person name="Wing R.A."/>
            <person name="Flavier A."/>
            <person name="Gaffney T.D."/>
            <person name="Philippsen P."/>
        </authorList>
    </citation>
    <scope>NUCLEOTIDE SEQUENCE [LARGE SCALE GENOMIC DNA]</scope>
    <source>
        <strain evidence="11">ATCC 10895 / CBS 109.51 / FGSC 9923 / NRRL Y-1056</strain>
    </source>
</reference>
<gene>
    <name evidence="10" type="ORF">AGOS_AEL186W</name>
</gene>